<dbReference type="Proteomes" id="UP000051298">
    <property type="component" value="Unassembled WGS sequence"/>
</dbReference>
<dbReference type="PANTHER" id="PTHR10695">
    <property type="entry name" value="DEPHOSPHO-COA KINASE-RELATED"/>
    <property type="match status" value="1"/>
</dbReference>
<keyword evidence="4 5" id="KW-0173">Coenzyme A biosynthesis</keyword>
<dbReference type="RefSeq" id="WP_058123514.1">
    <property type="nucleotide sequence ID" value="NZ_CYRX01000026.1"/>
</dbReference>
<comment type="catalytic activity">
    <reaction evidence="5">
        <text>3'-dephospho-CoA + ATP = ADP + CoA + H(+)</text>
        <dbReference type="Rhea" id="RHEA:18245"/>
        <dbReference type="ChEBI" id="CHEBI:15378"/>
        <dbReference type="ChEBI" id="CHEBI:30616"/>
        <dbReference type="ChEBI" id="CHEBI:57287"/>
        <dbReference type="ChEBI" id="CHEBI:57328"/>
        <dbReference type="ChEBI" id="CHEBI:456216"/>
        <dbReference type="EC" id="2.7.1.24"/>
    </reaction>
</comment>
<dbReference type="GO" id="GO:0004140">
    <property type="term" value="F:dephospho-CoA kinase activity"/>
    <property type="evidence" value="ECO:0007669"/>
    <property type="project" value="UniProtKB-UniRule"/>
</dbReference>
<reference evidence="7 8" key="1">
    <citation type="submission" date="2015-09" db="EMBL/GenBank/DDBJ databases">
        <authorList>
            <consortium name="Swine Surveillance"/>
        </authorList>
    </citation>
    <scope>NUCLEOTIDE SEQUENCE [LARGE SCALE GENOMIC DNA]</scope>
    <source>
        <strain evidence="7 8">CECT 5294</strain>
    </source>
</reference>
<dbReference type="EC" id="2.7.1.24" evidence="5 6"/>
<dbReference type="AlphaFoldDB" id="A0A0P1FK47"/>
<dbReference type="GO" id="GO:0015937">
    <property type="term" value="P:coenzyme A biosynthetic process"/>
    <property type="evidence" value="ECO:0007669"/>
    <property type="project" value="UniProtKB-UniRule"/>
</dbReference>
<dbReference type="UniPathway" id="UPA00241">
    <property type="reaction ID" value="UER00356"/>
</dbReference>
<dbReference type="Gene3D" id="3.40.50.300">
    <property type="entry name" value="P-loop containing nucleotide triphosphate hydrolases"/>
    <property type="match status" value="1"/>
</dbReference>
<dbReference type="GO" id="GO:0005737">
    <property type="term" value="C:cytoplasm"/>
    <property type="evidence" value="ECO:0007669"/>
    <property type="project" value="UniProtKB-SubCell"/>
</dbReference>
<evidence type="ECO:0000313" key="7">
    <source>
        <dbReference type="EMBL" id="CUH60574.1"/>
    </source>
</evidence>
<dbReference type="EMBL" id="CYRX01000026">
    <property type="protein sequence ID" value="CUH60574.1"/>
    <property type="molecule type" value="Genomic_DNA"/>
</dbReference>
<evidence type="ECO:0000256" key="3">
    <source>
        <dbReference type="ARBA" id="ARBA00022840"/>
    </source>
</evidence>
<comment type="function">
    <text evidence="5">Catalyzes the phosphorylation of the 3'-hydroxyl group of dephosphocoenzyme A to form coenzyme A.</text>
</comment>
<dbReference type="InterPro" id="IPR001977">
    <property type="entry name" value="Depp_CoAkinase"/>
</dbReference>
<dbReference type="NCBIfam" id="TIGR00152">
    <property type="entry name" value="dephospho-CoA kinase"/>
    <property type="match status" value="1"/>
</dbReference>
<dbReference type="STRING" id="266809.PM03_13580"/>
<keyword evidence="3 5" id="KW-0067">ATP-binding</keyword>
<gene>
    <name evidence="5 7" type="primary">coaE</name>
    <name evidence="7" type="ORF">THS5294_01869</name>
</gene>
<accession>A0A0P1FK47</accession>
<sequence length="190" mass="20407">MIVLGLTGGIGMGKSTTANMFRARGVPVWDADSTVHRLYDDGAAVGPIGAAFPQAIRDGRVDRDALRTVAMNADDLKRIEAIVHPLVTADRAAFLTDSTAPVVVLDIPLLFEVGSDAGIDKIIVVSAPDSVQKQRVLERGTMTEAQFEVIRAKQMPDAEKRARADYVIETTTLAAAEEQVDRILAEVTHA</sequence>
<proteinExistence type="inferred from homology"/>
<evidence type="ECO:0000256" key="6">
    <source>
        <dbReference type="NCBIfam" id="TIGR00152"/>
    </source>
</evidence>
<comment type="similarity">
    <text evidence="1 5">Belongs to the CoaE family.</text>
</comment>
<dbReference type="InterPro" id="IPR027417">
    <property type="entry name" value="P-loop_NTPase"/>
</dbReference>
<evidence type="ECO:0000256" key="2">
    <source>
        <dbReference type="ARBA" id="ARBA00022741"/>
    </source>
</evidence>
<name>A0A0P1FK47_9RHOB</name>
<dbReference type="GO" id="GO:0005524">
    <property type="term" value="F:ATP binding"/>
    <property type="evidence" value="ECO:0007669"/>
    <property type="project" value="UniProtKB-UniRule"/>
</dbReference>
<protein>
    <recommendedName>
        <fullName evidence="5 6">Dephospho-CoA kinase</fullName>
        <ecNumber evidence="5 6">2.7.1.24</ecNumber>
    </recommendedName>
    <alternativeName>
        <fullName evidence="5">Dephosphocoenzyme A kinase</fullName>
    </alternativeName>
</protein>
<dbReference type="PROSITE" id="PS51219">
    <property type="entry name" value="DPCK"/>
    <property type="match status" value="1"/>
</dbReference>
<dbReference type="PANTHER" id="PTHR10695:SF46">
    <property type="entry name" value="BIFUNCTIONAL COENZYME A SYNTHASE-RELATED"/>
    <property type="match status" value="1"/>
</dbReference>
<comment type="pathway">
    <text evidence="5">Cofactor biosynthesis; coenzyme A biosynthesis; CoA from (R)-pantothenate: step 5/5.</text>
</comment>
<keyword evidence="5 7" id="KW-0418">Kinase</keyword>
<evidence type="ECO:0000313" key="8">
    <source>
        <dbReference type="Proteomes" id="UP000051298"/>
    </source>
</evidence>
<organism evidence="7 8">
    <name type="scientific">Thalassobacter stenotrophicus</name>
    <dbReference type="NCBI Taxonomy" id="266809"/>
    <lineage>
        <taxon>Bacteria</taxon>
        <taxon>Pseudomonadati</taxon>
        <taxon>Pseudomonadota</taxon>
        <taxon>Alphaproteobacteria</taxon>
        <taxon>Rhodobacterales</taxon>
        <taxon>Roseobacteraceae</taxon>
        <taxon>Thalassobacter</taxon>
    </lineage>
</organism>
<feature type="binding site" evidence="5">
    <location>
        <begin position="11"/>
        <end position="16"/>
    </location>
    <ligand>
        <name>ATP</name>
        <dbReference type="ChEBI" id="CHEBI:30616"/>
    </ligand>
</feature>
<keyword evidence="5" id="KW-0963">Cytoplasm</keyword>
<dbReference type="eggNOG" id="COG0237">
    <property type="taxonomic scope" value="Bacteria"/>
</dbReference>
<comment type="subcellular location">
    <subcellularLocation>
        <location evidence="5">Cytoplasm</location>
    </subcellularLocation>
</comment>
<keyword evidence="5 7" id="KW-0808">Transferase</keyword>
<dbReference type="SUPFAM" id="SSF52540">
    <property type="entry name" value="P-loop containing nucleoside triphosphate hydrolases"/>
    <property type="match status" value="1"/>
</dbReference>
<dbReference type="CDD" id="cd02022">
    <property type="entry name" value="DPCK"/>
    <property type="match status" value="1"/>
</dbReference>
<evidence type="ECO:0000256" key="5">
    <source>
        <dbReference type="HAMAP-Rule" id="MF_00376"/>
    </source>
</evidence>
<keyword evidence="2 5" id="KW-0547">Nucleotide-binding</keyword>
<evidence type="ECO:0000256" key="4">
    <source>
        <dbReference type="ARBA" id="ARBA00022993"/>
    </source>
</evidence>
<evidence type="ECO:0000256" key="1">
    <source>
        <dbReference type="ARBA" id="ARBA00009018"/>
    </source>
</evidence>
<dbReference type="Pfam" id="PF01121">
    <property type="entry name" value="CoaE"/>
    <property type="match status" value="1"/>
</dbReference>
<dbReference type="HAMAP" id="MF_00376">
    <property type="entry name" value="Dephospho_CoA_kinase"/>
    <property type="match status" value="1"/>
</dbReference>